<evidence type="ECO:0000256" key="2">
    <source>
        <dbReference type="SAM" id="SignalP"/>
    </source>
</evidence>
<protein>
    <submittedName>
        <fullName evidence="3">DUF2680 domain-containing protein</fullName>
    </submittedName>
</protein>
<organism evidence="3 4">
    <name type="scientific">Candidatus Clostridium stratigraminis</name>
    <dbReference type="NCBI Taxonomy" id="3381661"/>
    <lineage>
        <taxon>Bacteria</taxon>
        <taxon>Bacillati</taxon>
        <taxon>Bacillota</taxon>
        <taxon>Clostridia</taxon>
        <taxon>Eubacteriales</taxon>
        <taxon>Clostridiaceae</taxon>
        <taxon>Clostridium</taxon>
    </lineage>
</organism>
<dbReference type="Pfam" id="PF10925">
    <property type="entry name" value="DUF2680"/>
    <property type="match status" value="1"/>
</dbReference>
<accession>A0ABW8T072</accession>
<comment type="caution">
    <text evidence="3">The sequence shown here is derived from an EMBL/GenBank/DDBJ whole genome shotgun (WGS) entry which is preliminary data.</text>
</comment>
<sequence length="153" mass="17121">MKLKKIAALSIILSLSSNAAVHAEALLPFGNKANTSEKNVEDGHKHHMGKVHSGIFEAAKQMGISENDLKEAKKNGKNFFELAKKKGYSEKEARDFIIKTKREMVLKAVSEGKITKERGDEIIKKSEDKISKWDGTFKSHKEQKEPKIQKSTA</sequence>
<name>A0ABW8T072_9CLOT</name>
<feature type="chain" id="PRO_5045656472" evidence="2">
    <location>
        <begin position="20"/>
        <end position="153"/>
    </location>
</feature>
<keyword evidence="2" id="KW-0732">Signal</keyword>
<feature type="signal peptide" evidence="2">
    <location>
        <begin position="1"/>
        <end position="19"/>
    </location>
</feature>
<dbReference type="RefSeq" id="WP_406768441.1">
    <property type="nucleotide sequence ID" value="NZ_JBJHZZ010000001.1"/>
</dbReference>
<proteinExistence type="predicted"/>
<dbReference type="Proteomes" id="UP001623591">
    <property type="component" value="Unassembled WGS sequence"/>
</dbReference>
<evidence type="ECO:0000313" key="3">
    <source>
        <dbReference type="EMBL" id="MFL0245988.1"/>
    </source>
</evidence>
<feature type="region of interest" description="Disordered" evidence="1">
    <location>
        <begin position="133"/>
        <end position="153"/>
    </location>
</feature>
<reference evidence="3 4" key="1">
    <citation type="submission" date="2024-11" db="EMBL/GenBank/DDBJ databases">
        <authorList>
            <person name="Heng Y.C."/>
            <person name="Lim A.C.H."/>
            <person name="Lee J.K.Y."/>
            <person name="Kittelmann S."/>
        </authorList>
    </citation>
    <scope>NUCLEOTIDE SEQUENCE [LARGE SCALE GENOMIC DNA]</scope>
    <source>
        <strain evidence="3 4">WILCCON 0185</strain>
    </source>
</reference>
<gene>
    <name evidence="3" type="ORF">ACJDUG_03220</name>
</gene>
<dbReference type="EMBL" id="JBJHZZ010000001">
    <property type="protein sequence ID" value="MFL0245988.1"/>
    <property type="molecule type" value="Genomic_DNA"/>
</dbReference>
<keyword evidence="4" id="KW-1185">Reference proteome</keyword>
<evidence type="ECO:0000313" key="4">
    <source>
        <dbReference type="Proteomes" id="UP001623591"/>
    </source>
</evidence>
<evidence type="ECO:0000256" key="1">
    <source>
        <dbReference type="SAM" id="MobiDB-lite"/>
    </source>
</evidence>
<dbReference type="InterPro" id="IPR024485">
    <property type="entry name" value="DUF2680"/>
</dbReference>